<accession>A0ABU0IAI2</accession>
<comment type="caution">
    <text evidence="1">The sequence shown here is derived from an EMBL/GenBank/DDBJ whole genome shotgun (WGS) entry which is preliminary data.</text>
</comment>
<dbReference type="Pfam" id="PF18928">
    <property type="entry name" value="DUF5677"/>
    <property type="match status" value="1"/>
</dbReference>
<keyword evidence="2" id="KW-1185">Reference proteome</keyword>
<dbReference type="EMBL" id="JAUSWH010000004">
    <property type="protein sequence ID" value="MDQ0455238.1"/>
    <property type="molecule type" value="Genomic_DNA"/>
</dbReference>
<name>A0ABU0IAI2_9HYPH</name>
<evidence type="ECO:0000313" key="1">
    <source>
        <dbReference type="EMBL" id="MDQ0455238.1"/>
    </source>
</evidence>
<reference evidence="1 2" key="1">
    <citation type="submission" date="2023-07" db="EMBL/GenBank/DDBJ databases">
        <title>Genomic Encyclopedia of Type Strains, Phase IV (KMG-IV): sequencing the most valuable type-strain genomes for metagenomic binning, comparative biology and taxonomic classification.</title>
        <authorList>
            <person name="Goeker M."/>
        </authorList>
    </citation>
    <scope>NUCLEOTIDE SEQUENCE [LARGE SCALE GENOMIC DNA]</scope>
    <source>
        <strain evidence="1 2">DSM 100301</strain>
    </source>
</reference>
<organism evidence="1 2">
    <name type="scientific">Rhizobium paknamense</name>
    <dbReference type="NCBI Taxonomy" id="1206817"/>
    <lineage>
        <taxon>Bacteria</taxon>
        <taxon>Pseudomonadati</taxon>
        <taxon>Pseudomonadota</taxon>
        <taxon>Alphaproteobacteria</taxon>
        <taxon>Hyphomicrobiales</taxon>
        <taxon>Rhizobiaceae</taxon>
        <taxon>Rhizobium/Agrobacterium group</taxon>
        <taxon>Rhizobium</taxon>
    </lineage>
</organism>
<proteinExistence type="predicted"/>
<protein>
    <recommendedName>
        <fullName evidence="3">AbiV family abortive infection protein</fullName>
    </recommendedName>
</protein>
<gene>
    <name evidence="1" type="ORF">QO005_001572</name>
</gene>
<sequence>MTEESPLRLLQEASLQAHAVIRDEIAGLFARYGTLTPDVTQTLKRLFVYLSDRNQAVSFLVSWGYSWDAEIIMRSLYETSAKILFICLADDKEKPELLKEFWDKLGSIGNKRRARKAEFCAEILETDTVPTAIFQALNDERVFDFGSTGNKAERKRLEQKWSFSEIIASLDGRVVDSKPLVGIKSMLHLYGMCSHLAHADSTALDLMTDRALRSKDELLHLEAGHISRILSDQVSLTWLCAEALRHHFKGEFDDKNRFYEAFQSTEKLAEPIQAAFNDSQRAFYEGLYPKN</sequence>
<dbReference type="InterPro" id="IPR043733">
    <property type="entry name" value="DUF5677"/>
</dbReference>
<dbReference type="RefSeq" id="WP_307157439.1">
    <property type="nucleotide sequence ID" value="NZ_JAUSWH010000004.1"/>
</dbReference>
<dbReference type="Proteomes" id="UP001235269">
    <property type="component" value="Unassembled WGS sequence"/>
</dbReference>
<evidence type="ECO:0008006" key="3">
    <source>
        <dbReference type="Google" id="ProtNLM"/>
    </source>
</evidence>
<evidence type="ECO:0000313" key="2">
    <source>
        <dbReference type="Proteomes" id="UP001235269"/>
    </source>
</evidence>